<evidence type="ECO:0000313" key="2">
    <source>
        <dbReference type="EMBL" id="CAF1628768.1"/>
    </source>
</evidence>
<dbReference type="InterPro" id="IPR036397">
    <property type="entry name" value="RNaseH_sf"/>
</dbReference>
<dbReference type="Gene3D" id="3.30.420.10">
    <property type="entry name" value="Ribonuclease H-like superfamily/Ribonuclease H"/>
    <property type="match status" value="1"/>
</dbReference>
<dbReference type="EMBL" id="CAJOBC010110644">
    <property type="protein sequence ID" value="CAF4525671.1"/>
    <property type="molecule type" value="Genomic_DNA"/>
</dbReference>
<dbReference type="SUPFAM" id="SSF53098">
    <property type="entry name" value="Ribonuclease H-like"/>
    <property type="match status" value="1"/>
</dbReference>
<dbReference type="Proteomes" id="UP000681722">
    <property type="component" value="Unassembled WGS sequence"/>
</dbReference>
<proteinExistence type="predicted"/>
<dbReference type="PROSITE" id="PS50994">
    <property type="entry name" value="INTEGRASE"/>
    <property type="match status" value="1"/>
</dbReference>
<sequence>MQMDFWTAPVRSYNGNQYVLIITDRLSKYVFARTLPSATAKDAAEMIFEDIILKHGAIRCLQSDQGSHFKNELLAAITKLTGCKQVFSIPYHPMSNGQVERFNSTFCDQLKKYCNDNIHDWDVYLQSIVWAYNSGIHATTNFIPYELAFNRHLISPFEPPSSAISMLKPNDYWEIANRFKKLAIRAARLNIQQHQSLSKQRYDNGRTNRTYHQGELVWVRVLSGRSKFDSRFHGPFIIIERINDVKYIIEHAEMHYQQEEHVNNFIPSYDRK</sequence>
<dbReference type="GO" id="GO:0015074">
    <property type="term" value="P:DNA integration"/>
    <property type="evidence" value="ECO:0007669"/>
    <property type="project" value="InterPro"/>
</dbReference>
<dbReference type="InterPro" id="IPR012337">
    <property type="entry name" value="RNaseH-like_sf"/>
</dbReference>
<protein>
    <recommendedName>
        <fullName evidence="1">Integrase catalytic domain-containing protein</fullName>
    </recommendedName>
</protein>
<dbReference type="GO" id="GO:0003676">
    <property type="term" value="F:nucleic acid binding"/>
    <property type="evidence" value="ECO:0007669"/>
    <property type="project" value="InterPro"/>
</dbReference>
<dbReference type="Pfam" id="PF00665">
    <property type="entry name" value="rve"/>
    <property type="match status" value="1"/>
</dbReference>
<keyword evidence="4" id="KW-1185">Reference proteome</keyword>
<evidence type="ECO:0000313" key="3">
    <source>
        <dbReference type="EMBL" id="CAF4525671.1"/>
    </source>
</evidence>
<comment type="caution">
    <text evidence="2">The sequence shown here is derived from an EMBL/GenBank/DDBJ whole genome shotgun (WGS) entry which is preliminary data.</text>
</comment>
<dbReference type="Proteomes" id="UP000663829">
    <property type="component" value="Unassembled WGS sequence"/>
</dbReference>
<dbReference type="OrthoDB" id="1645289at2759"/>
<evidence type="ECO:0000259" key="1">
    <source>
        <dbReference type="PROSITE" id="PS50994"/>
    </source>
</evidence>
<dbReference type="EMBL" id="CAJNOQ010042954">
    <property type="protein sequence ID" value="CAF1628768.1"/>
    <property type="molecule type" value="Genomic_DNA"/>
</dbReference>
<organism evidence="2 4">
    <name type="scientific">Didymodactylos carnosus</name>
    <dbReference type="NCBI Taxonomy" id="1234261"/>
    <lineage>
        <taxon>Eukaryota</taxon>
        <taxon>Metazoa</taxon>
        <taxon>Spiralia</taxon>
        <taxon>Gnathifera</taxon>
        <taxon>Rotifera</taxon>
        <taxon>Eurotatoria</taxon>
        <taxon>Bdelloidea</taxon>
        <taxon>Philodinida</taxon>
        <taxon>Philodinidae</taxon>
        <taxon>Didymodactylos</taxon>
    </lineage>
</organism>
<dbReference type="AlphaFoldDB" id="A0A816D0K6"/>
<dbReference type="InterPro" id="IPR001584">
    <property type="entry name" value="Integrase_cat-core"/>
</dbReference>
<dbReference type="InterPro" id="IPR050951">
    <property type="entry name" value="Retrovirus_Pol_polyprotein"/>
</dbReference>
<accession>A0A816D0K6</accession>
<gene>
    <name evidence="2" type="ORF">GPM918_LOCUS44221</name>
    <name evidence="3" type="ORF">SRO942_LOCUS45975</name>
</gene>
<dbReference type="PANTHER" id="PTHR37984:SF5">
    <property type="entry name" value="PROTEIN NYNRIN-LIKE"/>
    <property type="match status" value="1"/>
</dbReference>
<evidence type="ECO:0000313" key="4">
    <source>
        <dbReference type="Proteomes" id="UP000663829"/>
    </source>
</evidence>
<feature type="domain" description="Integrase catalytic" evidence="1">
    <location>
        <begin position="1"/>
        <end position="152"/>
    </location>
</feature>
<dbReference type="PANTHER" id="PTHR37984">
    <property type="entry name" value="PROTEIN CBG26694"/>
    <property type="match status" value="1"/>
</dbReference>
<reference evidence="2" key="1">
    <citation type="submission" date="2021-02" db="EMBL/GenBank/DDBJ databases">
        <authorList>
            <person name="Nowell W R."/>
        </authorList>
    </citation>
    <scope>NUCLEOTIDE SEQUENCE</scope>
</reference>
<name>A0A816D0K6_9BILA</name>